<dbReference type="HOGENOM" id="CLU_056607_0_0_1"/>
<dbReference type="EMBL" id="KB445562">
    <property type="protein sequence ID" value="EMC92232.1"/>
    <property type="molecule type" value="Genomic_DNA"/>
</dbReference>
<dbReference type="GO" id="GO:0016747">
    <property type="term" value="F:acyltransferase activity, transferring groups other than amino-acyl groups"/>
    <property type="evidence" value="ECO:0007669"/>
    <property type="project" value="InterPro"/>
</dbReference>
<feature type="domain" description="N-acetyltransferase" evidence="2">
    <location>
        <begin position="63"/>
        <end position="265"/>
    </location>
</feature>
<dbReference type="RefSeq" id="XP_007680362.1">
    <property type="nucleotide sequence ID" value="XM_007682172.1"/>
</dbReference>
<dbReference type="UniPathway" id="UPA00113">
    <property type="reaction ID" value="UER00529"/>
</dbReference>
<dbReference type="GeneID" id="19113478"/>
<dbReference type="KEGG" id="bcom:BAUCODRAFT_38252"/>
<dbReference type="OrthoDB" id="329272at2759"/>
<dbReference type="Pfam" id="PF00583">
    <property type="entry name" value="Acetyltransf_1"/>
    <property type="match status" value="1"/>
</dbReference>
<evidence type="ECO:0000256" key="1">
    <source>
        <dbReference type="SAM" id="MobiDB-lite"/>
    </source>
</evidence>
<gene>
    <name evidence="3" type="ORF">BAUCODRAFT_38252</name>
</gene>
<dbReference type="InterPro" id="IPR000182">
    <property type="entry name" value="GNAT_dom"/>
</dbReference>
<proteinExistence type="predicted"/>
<sequence>MAVSTRSEFVDFIVPLHERLKLYDPRSPPSDQAKNNAADPTKRIPQGFLDAMTVREEVFVREQKVPLENEFDEDDSRSFHWVAYASIPTKAVSPDIKATNGTADPNRRVSNSTKIPIGTIRLVPPPHPPHPTPGSHHKADALEGDLRKDSISPHDGKEAYIKLGRLAVIREFRRTGISKLLIETALAFARQHPYEIMPHFDPAKMESLKQESDRGFGLEWKGLVLVHAQVGVQKVWRKYGFETDEAMGTWDEEGIEHVGMWRRLDIEGGRRRSRAFPVLASP</sequence>
<dbReference type="SUPFAM" id="SSF55729">
    <property type="entry name" value="Acyl-CoA N-acyltransferases (Nat)"/>
    <property type="match status" value="1"/>
</dbReference>
<feature type="region of interest" description="Disordered" evidence="1">
    <location>
        <begin position="23"/>
        <end position="43"/>
    </location>
</feature>
<dbReference type="InterPro" id="IPR016181">
    <property type="entry name" value="Acyl_CoA_acyltransferase"/>
</dbReference>
<dbReference type="AlphaFoldDB" id="M2LE30"/>
<organism evidence="3 4">
    <name type="scientific">Baudoinia panamericana (strain UAMH 10762)</name>
    <name type="common">Angels' share fungus</name>
    <name type="synonym">Baudoinia compniacensis (strain UAMH 10762)</name>
    <dbReference type="NCBI Taxonomy" id="717646"/>
    <lineage>
        <taxon>Eukaryota</taxon>
        <taxon>Fungi</taxon>
        <taxon>Dikarya</taxon>
        <taxon>Ascomycota</taxon>
        <taxon>Pezizomycotina</taxon>
        <taxon>Dothideomycetes</taxon>
        <taxon>Dothideomycetidae</taxon>
        <taxon>Mycosphaerellales</taxon>
        <taxon>Teratosphaeriaceae</taxon>
        <taxon>Baudoinia</taxon>
    </lineage>
</organism>
<dbReference type="CDD" id="cd04301">
    <property type="entry name" value="NAT_SF"/>
    <property type="match status" value="1"/>
</dbReference>
<keyword evidence="4" id="KW-1185">Reference proteome</keyword>
<dbReference type="Proteomes" id="UP000011761">
    <property type="component" value="Unassembled WGS sequence"/>
</dbReference>
<evidence type="ECO:0000259" key="2">
    <source>
        <dbReference type="PROSITE" id="PS51186"/>
    </source>
</evidence>
<accession>M2LE30</accession>
<dbReference type="eggNOG" id="ENOG502S8FT">
    <property type="taxonomic scope" value="Eukaryota"/>
</dbReference>
<evidence type="ECO:0000313" key="3">
    <source>
        <dbReference type="EMBL" id="EMC92232.1"/>
    </source>
</evidence>
<dbReference type="Gene3D" id="3.40.630.30">
    <property type="match status" value="1"/>
</dbReference>
<dbReference type="GO" id="GO:0006048">
    <property type="term" value="P:UDP-N-acetylglucosamine biosynthetic process"/>
    <property type="evidence" value="ECO:0007669"/>
    <property type="project" value="UniProtKB-UniPathway"/>
</dbReference>
<reference evidence="3 4" key="1">
    <citation type="journal article" date="2012" name="PLoS Pathog.">
        <title>Diverse lifestyles and strategies of plant pathogenesis encoded in the genomes of eighteen Dothideomycetes fungi.</title>
        <authorList>
            <person name="Ohm R.A."/>
            <person name="Feau N."/>
            <person name="Henrissat B."/>
            <person name="Schoch C.L."/>
            <person name="Horwitz B.A."/>
            <person name="Barry K.W."/>
            <person name="Condon B.J."/>
            <person name="Copeland A.C."/>
            <person name="Dhillon B."/>
            <person name="Glaser F."/>
            <person name="Hesse C.N."/>
            <person name="Kosti I."/>
            <person name="LaButti K."/>
            <person name="Lindquist E.A."/>
            <person name="Lucas S."/>
            <person name="Salamov A.A."/>
            <person name="Bradshaw R.E."/>
            <person name="Ciuffetti L."/>
            <person name="Hamelin R.C."/>
            <person name="Kema G.H.J."/>
            <person name="Lawrence C."/>
            <person name="Scott J.A."/>
            <person name="Spatafora J.W."/>
            <person name="Turgeon B.G."/>
            <person name="de Wit P.J.G.M."/>
            <person name="Zhong S."/>
            <person name="Goodwin S.B."/>
            <person name="Grigoriev I.V."/>
        </authorList>
    </citation>
    <scope>NUCLEOTIDE SEQUENCE [LARGE SCALE GENOMIC DNA]</scope>
    <source>
        <strain evidence="3 4">UAMH 10762</strain>
    </source>
</reference>
<dbReference type="PROSITE" id="PS51186">
    <property type="entry name" value="GNAT"/>
    <property type="match status" value="1"/>
</dbReference>
<name>M2LE30_BAUPA</name>
<evidence type="ECO:0000313" key="4">
    <source>
        <dbReference type="Proteomes" id="UP000011761"/>
    </source>
</evidence>
<dbReference type="OMA" id="RSCHWVV"/>
<protein>
    <recommendedName>
        <fullName evidence="2">N-acetyltransferase domain-containing protein</fullName>
    </recommendedName>
</protein>